<reference evidence="1" key="1">
    <citation type="submission" date="2020-03" db="EMBL/GenBank/DDBJ databases">
        <title>The deep terrestrial virosphere.</title>
        <authorList>
            <person name="Holmfeldt K."/>
            <person name="Nilsson E."/>
            <person name="Simone D."/>
            <person name="Lopez-Fernandez M."/>
            <person name="Wu X."/>
            <person name="de Brujin I."/>
            <person name="Lundin D."/>
            <person name="Andersson A."/>
            <person name="Bertilsson S."/>
            <person name="Dopson M."/>
        </authorList>
    </citation>
    <scope>NUCLEOTIDE SEQUENCE</scope>
    <source>
        <strain evidence="1">MM415B07175</strain>
    </source>
</reference>
<evidence type="ECO:0008006" key="2">
    <source>
        <dbReference type="Google" id="ProtNLM"/>
    </source>
</evidence>
<protein>
    <recommendedName>
        <fullName evidence="2">HNH endonuclease</fullName>
    </recommendedName>
</protein>
<proteinExistence type="predicted"/>
<dbReference type="EMBL" id="MT143442">
    <property type="protein sequence ID" value="QJA96873.1"/>
    <property type="molecule type" value="Genomic_DNA"/>
</dbReference>
<name>A0A6M3LQA7_9ZZZZ</name>
<gene>
    <name evidence="1" type="ORF">MM415B07175_0002</name>
</gene>
<evidence type="ECO:0000313" key="1">
    <source>
        <dbReference type="EMBL" id="QJA96873.1"/>
    </source>
</evidence>
<sequence length="108" mass="12390">MVLKGEAKTLYQREYMRWRRKVMVPGKCEACNRGDYIQAHHEDYNKPTEVLWLCASCHKKAHMIKAGSQRQGSNPYKNPLDKIQQPNGVEYVVIGGVRYKKAVQPKGG</sequence>
<accession>A0A6M3LQA7</accession>
<organism evidence="1">
    <name type="scientific">viral metagenome</name>
    <dbReference type="NCBI Taxonomy" id="1070528"/>
    <lineage>
        <taxon>unclassified sequences</taxon>
        <taxon>metagenomes</taxon>
        <taxon>organismal metagenomes</taxon>
    </lineage>
</organism>
<dbReference type="AlphaFoldDB" id="A0A6M3LQA7"/>